<dbReference type="AlphaFoldDB" id="A0AAN8S5W3"/>
<feature type="compositionally biased region" description="Basic and acidic residues" evidence="5">
    <location>
        <begin position="247"/>
        <end position="279"/>
    </location>
</feature>
<keyword evidence="4" id="KW-0597">Phosphoprotein</keyword>
<comment type="caution">
    <text evidence="6">The sequence shown here is derived from an EMBL/GenBank/DDBJ whole genome shotgun (WGS) entry which is preliminary data.</text>
</comment>
<dbReference type="InterPro" id="IPR019376">
    <property type="entry name" value="Myeloid_leukemia_factor"/>
</dbReference>
<evidence type="ECO:0000313" key="7">
    <source>
        <dbReference type="Proteomes" id="UP001372834"/>
    </source>
</evidence>
<dbReference type="PANTHER" id="PTHR13105">
    <property type="entry name" value="MYELOID LEUKEMIA FACTOR"/>
    <property type="match status" value="1"/>
</dbReference>
<dbReference type="Pfam" id="PF10248">
    <property type="entry name" value="Mlf1IP"/>
    <property type="match status" value="1"/>
</dbReference>
<feature type="region of interest" description="Disordered" evidence="5">
    <location>
        <begin position="244"/>
        <end position="290"/>
    </location>
</feature>
<dbReference type="Proteomes" id="UP001372834">
    <property type="component" value="Unassembled WGS sequence"/>
</dbReference>
<protein>
    <recommendedName>
        <fullName evidence="8">Myeloid leukemia factor</fullName>
    </recommendedName>
</protein>
<evidence type="ECO:0000256" key="1">
    <source>
        <dbReference type="ARBA" id="ARBA00004496"/>
    </source>
</evidence>
<gene>
    <name evidence="6" type="ORF">RUM43_014792</name>
</gene>
<reference evidence="6 7" key="1">
    <citation type="submission" date="2023-10" db="EMBL/GenBank/DDBJ databases">
        <title>Genomes of two closely related lineages of the louse Polyplax serrata with different host specificities.</title>
        <authorList>
            <person name="Martinu J."/>
            <person name="Tarabai H."/>
            <person name="Stefka J."/>
            <person name="Hypsa V."/>
        </authorList>
    </citation>
    <scope>NUCLEOTIDE SEQUENCE [LARGE SCALE GENOMIC DNA]</scope>
    <source>
        <strain evidence="6">HR10_N</strain>
    </source>
</reference>
<proteinExistence type="inferred from homology"/>
<dbReference type="EMBL" id="JAWJWE010000011">
    <property type="protein sequence ID" value="KAK6630447.1"/>
    <property type="molecule type" value="Genomic_DNA"/>
</dbReference>
<sequence>MSLFAGFMQDFEDDMFFGLMFPRLINIDMNNYSKNSVSYMIPADIESDDENMKSLRRSKKCGDSCRPQMNPMHQMNSMMNSMLADPFGMLGGFGATGHHNRREIMPFGFPNMNNIFQNFQINANSPNCHSYSSSTVMTMSSGPDGRPQVYQASHSTRTGPGGVRETQKSVCDSRTGTKKMAIGHHIGDRSHVMEREQNIHSGQMEERQEFINLDEDEAEDFNREWETKTRSGMNAIDYGHSRMGARRQRDDIPAILDRSDKSKTGQTAEKKKEIREMKRSNARNAVKYRK</sequence>
<name>A0AAN8S5W3_POLSC</name>
<evidence type="ECO:0000313" key="6">
    <source>
        <dbReference type="EMBL" id="KAK6630447.1"/>
    </source>
</evidence>
<evidence type="ECO:0000256" key="4">
    <source>
        <dbReference type="ARBA" id="ARBA00022553"/>
    </source>
</evidence>
<evidence type="ECO:0000256" key="2">
    <source>
        <dbReference type="ARBA" id="ARBA00008332"/>
    </source>
</evidence>
<organism evidence="6 7">
    <name type="scientific">Polyplax serrata</name>
    <name type="common">Common mouse louse</name>
    <dbReference type="NCBI Taxonomy" id="468196"/>
    <lineage>
        <taxon>Eukaryota</taxon>
        <taxon>Metazoa</taxon>
        <taxon>Ecdysozoa</taxon>
        <taxon>Arthropoda</taxon>
        <taxon>Hexapoda</taxon>
        <taxon>Insecta</taxon>
        <taxon>Pterygota</taxon>
        <taxon>Neoptera</taxon>
        <taxon>Paraneoptera</taxon>
        <taxon>Psocodea</taxon>
        <taxon>Troctomorpha</taxon>
        <taxon>Phthiraptera</taxon>
        <taxon>Anoplura</taxon>
        <taxon>Polyplacidae</taxon>
        <taxon>Polyplax</taxon>
    </lineage>
</organism>
<dbReference type="GO" id="GO:0005737">
    <property type="term" value="C:cytoplasm"/>
    <property type="evidence" value="ECO:0007669"/>
    <property type="project" value="UniProtKB-SubCell"/>
</dbReference>
<keyword evidence="3" id="KW-0963">Cytoplasm</keyword>
<evidence type="ECO:0000256" key="5">
    <source>
        <dbReference type="SAM" id="MobiDB-lite"/>
    </source>
</evidence>
<evidence type="ECO:0000256" key="3">
    <source>
        <dbReference type="ARBA" id="ARBA00022490"/>
    </source>
</evidence>
<comment type="similarity">
    <text evidence="2">Belongs to the MLF family.</text>
</comment>
<evidence type="ECO:0008006" key="8">
    <source>
        <dbReference type="Google" id="ProtNLM"/>
    </source>
</evidence>
<accession>A0AAN8S5W3</accession>
<feature type="region of interest" description="Disordered" evidence="5">
    <location>
        <begin position="134"/>
        <end position="175"/>
    </location>
</feature>
<comment type="subcellular location">
    <subcellularLocation>
        <location evidence="1">Cytoplasm</location>
    </subcellularLocation>
</comment>